<dbReference type="Proteomes" id="UP000294547">
    <property type="component" value="Unassembled WGS sequence"/>
</dbReference>
<feature type="transmembrane region" description="Helical" evidence="7">
    <location>
        <begin position="37"/>
        <end position="64"/>
    </location>
</feature>
<accession>A0A4R6RBM3</accession>
<keyword evidence="9" id="KW-1185">Reference proteome</keyword>
<evidence type="ECO:0000256" key="1">
    <source>
        <dbReference type="ARBA" id="ARBA00004651"/>
    </source>
</evidence>
<dbReference type="PANTHER" id="PTHR33452">
    <property type="entry name" value="OXIDOREDUCTASE CATD-RELATED"/>
    <property type="match status" value="1"/>
</dbReference>
<comment type="similarity">
    <text evidence="2">Belongs to the DoxX family.</text>
</comment>
<dbReference type="AlphaFoldDB" id="A0A4R6RBM3"/>
<name>A0A4R6RBM3_9HYPH</name>
<sequence>MTALKAPALLVGRILLAYIFIVAGWGKIGGYEGTAGYMAAMGVPGGLLPLVILTELGGGIAILVGFQTRLVAILLAGFCVISGYLFHFLAITGADAMADMTNGIMWMKNLAIAGGFLSLFAAGPGAWSVDAVKPVGPLATA</sequence>
<keyword evidence="4 7" id="KW-0812">Transmembrane</keyword>
<keyword evidence="3" id="KW-1003">Cell membrane</keyword>
<evidence type="ECO:0000256" key="4">
    <source>
        <dbReference type="ARBA" id="ARBA00022692"/>
    </source>
</evidence>
<feature type="transmembrane region" description="Helical" evidence="7">
    <location>
        <begin position="110"/>
        <end position="129"/>
    </location>
</feature>
<evidence type="ECO:0000256" key="7">
    <source>
        <dbReference type="SAM" id="Phobius"/>
    </source>
</evidence>
<evidence type="ECO:0000256" key="6">
    <source>
        <dbReference type="ARBA" id="ARBA00023136"/>
    </source>
</evidence>
<feature type="transmembrane region" description="Helical" evidence="7">
    <location>
        <begin position="70"/>
        <end position="89"/>
    </location>
</feature>
<evidence type="ECO:0000256" key="5">
    <source>
        <dbReference type="ARBA" id="ARBA00022989"/>
    </source>
</evidence>
<protein>
    <submittedName>
        <fullName evidence="8">Putative oxidoreductase</fullName>
    </submittedName>
</protein>
<reference evidence="8 9" key="1">
    <citation type="submission" date="2019-03" db="EMBL/GenBank/DDBJ databases">
        <title>Genomic Encyclopedia of Type Strains, Phase IV (KMG-IV): sequencing the most valuable type-strain genomes for metagenomic binning, comparative biology and taxonomic classification.</title>
        <authorList>
            <person name="Goeker M."/>
        </authorList>
    </citation>
    <scope>NUCLEOTIDE SEQUENCE [LARGE SCALE GENOMIC DNA]</scope>
    <source>
        <strain evidence="8 9">DSM 102969</strain>
    </source>
</reference>
<dbReference type="InterPro" id="IPR051907">
    <property type="entry name" value="DoxX-like_oxidoreductase"/>
</dbReference>
<evidence type="ECO:0000256" key="2">
    <source>
        <dbReference type="ARBA" id="ARBA00006679"/>
    </source>
</evidence>
<dbReference type="RefSeq" id="WP_126538444.1">
    <property type="nucleotide sequence ID" value="NZ_BSPM01000009.1"/>
</dbReference>
<dbReference type="PANTHER" id="PTHR33452:SF1">
    <property type="entry name" value="INNER MEMBRANE PROTEIN YPHA-RELATED"/>
    <property type="match status" value="1"/>
</dbReference>
<comment type="subcellular location">
    <subcellularLocation>
        <location evidence="1">Cell membrane</location>
        <topology evidence="1">Multi-pass membrane protein</topology>
    </subcellularLocation>
</comment>
<dbReference type="Pfam" id="PF07681">
    <property type="entry name" value="DoxX"/>
    <property type="match status" value="1"/>
</dbReference>
<feature type="transmembrane region" description="Helical" evidence="7">
    <location>
        <begin position="6"/>
        <end position="25"/>
    </location>
</feature>
<gene>
    <name evidence="8" type="ORF">EDD54_3434</name>
</gene>
<dbReference type="GO" id="GO:0005886">
    <property type="term" value="C:plasma membrane"/>
    <property type="evidence" value="ECO:0007669"/>
    <property type="project" value="UniProtKB-SubCell"/>
</dbReference>
<proteinExistence type="inferred from homology"/>
<dbReference type="EMBL" id="SNXY01000009">
    <property type="protein sequence ID" value="TDP83472.1"/>
    <property type="molecule type" value="Genomic_DNA"/>
</dbReference>
<evidence type="ECO:0000313" key="9">
    <source>
        <dbReference type="Proteomes" id="UP000294547"/>
    </source>
</evidence>
<evidence type="ECO:0000256" key="3">
    <source>
        <dbReference type="ARBA" id="ARBA00022475"/>
    </source>
</evidence>
<organism evidence="8 9">
    <name type="scientific">Oharaeibacter diazotrophicus</name>
    <dbReference type="NCBI Taxonomy" id="1920512"/>
    <lineage>
        <taxon>Bacteria</taxon>
        <taxon>Pseudomonadati</taxon>
        <taxon>Pseudomonadota</taxon>
        <taxon>Alphaproteobacteria</taxon>
        <taxon>Hyphomicrobiales</taxon>
        <taxon>Pleomorphomonadaceae</taxon>
        <taxon>Oharaeibacter</taxon>
    </lineage>
</organism>
<evidence type="ECO:0000313" key="8">
    <source>
        <dbReference type="EMBL" id="TDP83472.1"/>
    </source>
</evidence>
<keyword evidence="5 7" id="KW-1133">Transmembrane helix</keyword>
<comment type="caution">
    <text evidence="8">The sequence shown here is derived from an EMBL/GenBank/DDBJ whole genome shotgun (WGS) entry which is preliminary data.</text>
</comment>
<dbReference type="OrthoDB" id="9810206at2"/>
<dbReference type="InterPro" id="IPR032808">
    <property type="entry name" value="DoxX"/>
</dbReference>
<keyword evidence="6 7" id="KW-0472">Membrane</keyword>